<evidence type="ECO:0000313" key="1">
    <source>
        <dbReference type="EMBL" id="GAH18286.1"/>
    </source>
</evidence>
<sequence>MPKIERNITIDAPVKKVFDYIADPKLTPQWLPGMIETKDIKQTKEGVGSTHNWVYKMAGMSFKGKNITDEYIPDKKIVIRSEGSIKTLWNWNFEPYDDGTRIDLTVEYTIPIPVLGKIAEAIVLKQNEREADLSLANIKAKMEG</sequence>
<gene>
    <name evidence="1" type="ORF">S01H4_53482</name>
</gene>
<evidence type="ECO:0008006" key="2">
    <source>
        <dbReference type="Google" id="ProtNLM"/>
    </source>
</evidence>
<protein>
    <recommendedName>
        <fullName evidence="2">Coenzyme Q-binding protein COQ10 START domain-containing protein</fullName>
    </recommendedName>
</protein>
<dbReference type="EMBL" id="BART01030678">
    <property type="protein sequence ID" value="GAH18286.1"/>
    <property type="molecule type" value="Genomic_DNA"/>
</dbReference>
<organism evidence="1">
    <name type="scientific">marine sediment metagenome</name>
    <dbReference type="NCBI Taxonomy" id="412755"/>
    <lineage>
        <taxon>unclassified sequences</taxon>
        <taxon>metagenomes</taxon>
        <taxon>ecological metagenomes</taxon>
    </lineage>
</organism>
<name>X1DBY0_9ZZZZ</name>
<dbReference type="Gene3D" id="3.30.530.20">
    <property type="match status" value="1"/>
</dbReference>
<dbReference type="InterPro" id="IPR023393">
    <property type="entry name" value="START-like_dom_sf"/>
</dbReference>
<dbReference type="InterPro" id="IPR019587">
    <property type="entry name" value="Polyketide_cyclase/dehydratase"/>
</dbReference>
<proteinExistence type="predicted"/>
<dbReference type="AlphaFoldDB" id="X1DBY0"/>
<dbReference type="SUPFAM" id="SSF55961">
    <property type="entry name" value="Bet v1-like"/>
    <property type="match status" value="1"/>
</dbReference>
<accession>X1DBY0</accession>
<comment type="caution">
    <text evidence="1">The sequence shown here is derived from an EMBL/GenBank/DDBJ whole genome shotgun (WGS) entry which is preliminary data.</text>
</comment>
<dbReference type="Pfam" id="PF10604">
    <property type="entry name" value="Polyketide_cyc2"/>
    <property type="match status" value="1"/>
</dbReference>
<reference evidence="1" key="1">
    <citation type="journal article" date="2014" name="Front. Microbiol.">
        <title>High frequency of phylogenetically diverse reductive dehalogenase-homologous genes in deep subseafloor sedimentary metagenomes.</title>
        <authorList>
            <person name="Kawai M."/>
            <person name="Futagami T."/>
            <person name="Toyoda A."/>
            <person name="Takaki Y."/>
            <person name="Nishi S."/>
            <person name="Hori S."/>
            <person name="Arai W."/>
            <person name="Tsubouchi T."/>
            <person name="Morono Y."/>
            <person name="Uchiyama I."/>
            <person name="Ito T."/>
            <person name="Fujiyama A."/>
            <person name="Inagaki F."/>
            <person name="Takami H."/>
        </authorList>
    </citation>
    <scope>NUCLEOTIDE SEQUENCE</scope>
    <source>
        <strain evidence="1">Expedition CK06-06</strain>
    </source>
</reference>